<gene>
    <name evidence="1" type="ORF">FC37_GL001251</name>
</gene>
<accession>A0A0R1NXT4</accession>
<protein>
    <submittedName>
        <fullName evidence="1">Uncharacterized protein</fullName>
    </submittedName>
</protein>
<dbReference type="eggNOG" id="ENOG5030AQ3">
    <property type="taxonomic scope" value="Bacteria"/>
</dbReference>
<proteinExistence type="predicted"/>
<evidence type="ECO:0000313" key="2">
    <source>
        <dbReference type="Proteomes" id="UP000051311"/>
    </source>
</evidence>
<dbReference type="PATRIC" id="fig|1423748.3.peg.1312"/>
<organism evidence="1 2">
    <name type="scientific">Lactobacillus gallinarum DSM 10532 = JCM 2011</name>
    <dbReference type="NCBI Taxonomy" id="1423748"/>
    <lineage>
        <taxon>Bacteria</taxon>
        <taxon>Bacillati</taxon>
        <taxon>Bacillota</taxon>
        <taxon>Bacilli</taxon>
        <taxon>Lactobacillales</taxon>
        <taxon>Lactobacillaceae</taxon>
        <taxon>Lactobacillus</taxon>
    </lineage>
</organism>
<sequence>MKETTIKTNRNSKIKKNKSNFWDILPQINNKEKRQEIEGLGYNPSEQRAVGKERITDKKC</sequence>
<dbReference type="RefSeq" id="WP_035434121.1">
    <property type="nucleotide sequence ID" value="NZ_AZEL01000044.1"/>
</dbReference>
<dbReference type="AlphaFoldDB" id="A0A0R1NXT4"/>
<reference evidence="1 2" key="1">
    <citation type="journal article" date="2015" name="Genome Announc.">
        <title>Expanding the biotechnology potential of lactobacilli through comparative genomics of 213 strains and associated genera.</title>
        <authorList>
            <person name="Sun Z."/>
            <person name="Harris H.M."/>
            <person name="McCann A."/>
            <person name="Guo C."/>
            <person name="Argimon S."/>
            <person name="Zhang W."/>
            <person name="Yang X."/>
            <person name="Jeffery I.B."/>
            <person name="Cooney J.C."/>
            <person name="Kagawa T.F."/>
            <person name="Liu W."/>
            <person name="Song Y."/>
            <person name="Salvetti E."/>
            <person name="Wrobel A."/>
            <person name="Rasinkangas P."/>
            <person name="Parkhill J."/>
            <person name="Rea M.C."/>
            <person name="O'Sullivan O."/>
            <person name="Ritari J."/>
            <person name="Douillard F.P."/>
            <person name="Paul Ross R."/>
            <person name="Yang R."/>
            <person name="Briner A.E."/>
            <person name="Felis G.E."/>
            <person name="de Vos W.M."/>
            <person name="Barrangou R."/>
            <person name="Klaenhammer T.R."/>
            <person name="Caufield P.W."/>
            <person name="Cui Y."/>
            <person name="Zhang H."/>
            <person name="O'Toole P.W."/>
        </authorList>
    </citation>
    <scope>NUCLEOTIDE SEQUENCE [LARGE SCALE GENOMIC DNA]</scope>
    <source>
        <strain evidence="1 2">DSM 10532</strain>
    </source>
</reference>
<dbReference type="EMBL" id="AZEL01000044">
    <property type="protein sequence ID" value="KRL21763.1"/>
    <property type="molecule type" value="Genomic_DNA"/>
</dbReference>
<comment type="caution">
    <text evidence="1">The sequence shown here is derived from an EMBL/GenBank/DDBJ whole genome shotgun (WGS) entry which is preliminary data.</text>
</comment>
<dbReference type="STRING" id="1423748.FC37_GL001251"/>
<evidence type="ECO:0000313" key="1">
    <source>
        <dbReference type="EMBL" id="KRL21763.1"/>
    </source>
</evidence>
<dbReference type="Proteomes" id="UP000051311">
    <property type="component" value="Unassembled WGS sequence"/>
</dbReference>
<name>A0A0R1NXT4_9LACO</name>